<evidence type="ECO:0000256" key="7">
    <source>
        <dbReference type="ARBA" id="ARBA00023121"/>
    </source>
</evidence>
<keyword evidence="2" id="KW-0813">Transport</keyword>
<dbReference type="PROSITE" id="PS51847">
    <property type="entry name" value="SMP"/>
    <property type="match status" value="1"/>
</dbReference>
<dbReference type="STRING" id="86630.A0A367KF42"/>
<keyword evidence="6" id="KW-0445">Lipid transport</keyword>
<evidence type="ECO:0000256" key="9">
    <source>
        <dbReference type="SAM" id="MobiDB-lite"/>
    </source>
</evidence>
<keyword evidence="4" id="KW-0256">Endoplasmic reticulum</keyword>
<evidence type="ECO:0000256" key="5">
    <source>
        <dbReference type="ARBA" id="ARBA00022989"/>
    </source>
</evidence>
<dbReference type="SUPFAM" id="SSF50729">
    <property type="entry name" value="PH domain-like"/>
    <property type="match status" value="1"/>
</dbReference>
<feature type="compositionally biased region" description="Low complexity" evidence="9">
    <location>
        <begin position="521"/>
        <end position="557"/>
    </location>
</feature>
<feature type="transmembrane region" description="Helical" evidence="10">
    <location>
        <begin position="7"/>
        <end position="30"/>
    </location>
</feature>
<dbReference type="GO" id="GO:0008289">
    <property type="term" value="F:lipid binding"/>
    <property type="evidence" value="ECO:0007669"/>
    <property type="project" value="UniProtKB-KW"/>
</dbReference>
<evidence type="ECO:0000313" key="14">
    <source>
        <dbReference type="Proteomes" id="UP000252139"/>
    </source>
</evidence>
<evidence type="ECO:0000313" key="13">
    <source>
        <dbReference type="EMBL" id="RCI00844.1"/>
    </source>
</evidence>
<name>A0A367KF42_RHIAZ</name>
<dbReference type="PANTHER" id="PTHR13466">
    <property type="entry name" value="TEX2 PROTEIN-RELATED"/>
    <property type="match status" value="1"/>
</dbReference>
<comment type="subcellular location">
    <subcellularLocation>
        <location evidence="1">Endoplasmic reticulum membrane</location>
    </subcellularLocation>
</comment>
<keyword evidence="5 10" id="KW-1133">Transmembrane helix</keyword>
<dbReference type="InterPro" id="IPR031468">
    <property type="entry name" value="SMP_LBD"/>
</dbReference>
<dbReference type="GO" id="GO:0005789">
    <property type="term" value="C:endoplasmic reticulum membrane"/>
    <property type="evidence" value="ECO:0007669"/>
    <property type="project" value="UniProtKB-SubCell"/>
</dbReference>
<gene>
    <name evidence="13" type="ORF">CU097_005850</name>
</gene>
<evidence type="ECO:0000256" key="10">
    <source>
        <dbReference type="SAM" id="Phobius"/>
    </source>
</evidence>
<proteinExistence type="predicted"/>
<dbReference type="CDD" id="cd21675">
    <property type="entry name" value="SMP_TEX2"/>
    <property type="match status" value="1"/>
</dbReference>
<feature type="domain" description="PH" evidence="11">
    <location>
        <begin position="52"/>
        <end position="169"/>
    </location>
</feature>
<evidence type="ECO:0000259" key="11">
    <source>
        <dbReference type="PROSITE" id="PS50003"/>
    </source>
</evidence>
<evidence type="ECO:0000256" key="8">
    <source>
        <dbReference type="ARBA" id="ARBA00023136"/>
    </source>
</evidence>
<dbReference type="OrthoDB" id="26740at2759"/>
<evidence type="ECO:0008006" key="15">
    <source>
        <dbReference type="Google" id="ProtNLM"/>
    </source>
</evidence>
<sequence>MNYWLQLLGTYFIGGLTFTPVLLFLLYHFLPKHNTAQKPDHKEHRTSHSNNNVIKKGWIQLSKMHKREACLSDIKRKKQTVYAELRKCGALFIFEKSDLQEQQDENACRLIIPVHDYNVSMHFFHNDKDTFGRSAFLRLASNKKEEYYITCERAVDKEDWYLGLIAASSVINDQETVEMMDSMHFDPAAMRSLIQSIQQDTEYRQVQWLNAILGRLFLGMYKTQAMQEYVQDKISSKIKKVKLPSFLGDIQVQSVNLGQSVPFVVQPKLLSLTPEGDLLVEATLNYVGAFQVVIQVNCSYSLIHVPLILSVTLKQLTGRFLFKVKPPPSNRCWIGFYEMPKTEWDITPVVSDKWVKLSMVTSMLESKIREFMVETIVLPNMDELPFFPSHGNLGGIFGERIPRPSETTKEEKKEEEDLLMDMLGNRPAQPAELPKADQRITYDDILLLPKPPTRRSESVGLLEPLSSKSNMSNHRAKSTPELRKRISDNSTPQPTTEGNAIVYKQRTHSYNSDNDEDCNVNSSHITASDSSSSRSSHSSRSSSKSNDSSTSASSTSIQPLSPEVGLNFTNFQDTYLEKEVDIKSIHPLDQPPHYYHPSNCSDSISIESSKSTIKYNKLINNMNNKKQAFCNMAGNLFTKKSKFIIKSKITKEMKEERNRELQEIHNKKMMGLFLTSPTE</sequence>
<evidence type="ECO:0000256" key="1">
    <source>
        <dbReference type="ARBA" id="ARBA00004586"/>
    </source>
</evidence>
<keyword evidence="8 10" id="KW-0472">Membrane</keyword>
<dbReference type="GO" id="GO:0015914">
    <property type="term" value="P:phospholipid transport"/>
    <property type="evidence" value="ECO:0007669"/>
    <property type="project" value="TreeGrafter"/>
</dbReference>
<feature type="region of interest" description="Disordered" evidence="9">
    <location>
        <begin position="448"/>
        <end position="563"/>
    </location>
</feature>
<dbReference type="GO" id="GO:0032865">
    <property type="term" value="C:ERMES complex"/>
    <property type="evidence" value="ECO:0007669"/>
    <property type="project" value="TreeGrafter"/>
</dbReference>
<protein>
    <recommendedName>
        <fullName evidence="15">SMP-LTD domain-containing protein</fullName>
    </recommendedName>
</protein>
<reference evidence="13 14" key="1">
    <citation type="journal article" date="2018" name="G3 (Bethesda)">
        <title>Phylogenetic and Phylogenomic Definition of Rhizopus Species.</title>
        <authorList>
            <person name="Gryganskyi A.P."/>
            <person name="Golan J."/>
            <person name="Dolatabadi S."/>
            <person name="Mondo S."/>
            <person name="Robb S."/>
            <person name="Idnurm A."/>
            <person name="Muszewska A."/>
            <person name="Steczkiewicz K."/>
            <person name="Masonjones S."/>
            <person name="Liao H.L."/>
            <person name="Gajdeczka M.T."/>
            <person name="Anike F."/>
            <person name="Vuek A."/>
            <person name="Anishchenko I.M."/>
            <person name="Voigt K."/>
            <person name="de Hoog G.S."/>
            <person name="Smith M.E."/>
            <person name="Heitman J."/>
            <person name="Vilgalys R."/>
            <person name="Stajich J.E."/>
        </authorList>
    </citation>
    <scope>NUCLEOTIDE SEQUENCE [LARGE SCALE GENOMIC DNA]</scope>
    <source>
        <strain evidence="13 14">CBS 357.93</strain>
    </source>
</reference>
<organism evidence="13 14">
    <name type="scientific">Rhizopus azygosporus</name>
    <name type="common">Rhizopus microsporus var. azygosporus</name>
    <dbReference type="NCBI Taxonomy" id="86630"/>
    <lineage>
        <taxon>Eukaryota</taxon>
        <taxon>Fungi</taxon>
        <taxon>Fungi incertae sedis</taxon>
        <taxon>Mucoromycota</taxon>
        <taxon>Mucoromycotina</taxon>
        <taxon>Mucoromycetes</taxon>
        <taxon>Mucorales</taxon>
        <taxon>Mucorineae</taxon>
        <taxon>Rhizopodaceae</taxon>
        <taxon>Rhizopus</taxon>
    </lineage>
</organism>
<dbReference type="InterPro" id="IPR001849">
    <property type="entry name" value="PH_domain"/>
</dbReference>
<dbReference type="PROSITE" id="PS50003">
    <property type="entry name" value="PH_DOMAIN"/>
    <property type="match status" value="1"/>
</dbReference>
<evidence type="ECO:0000256" key="4">
    <source>
        <dbReference type="ARBA" id="ARBA00022824"/>
    </source>
</evidence>
<keyword evidence="3 10" id="KW-0812">Transmembrane</keyword>
<dbReference type="AlphaFoldDB" id="A0A367KF42"/>
<accession>A0A367KF42</accession>
<dbReference type="PANTHER" id="PTHR13466:SF19">
    <property type="entry name" value="NUCLEUS-VACUOLE JUNCTION PROTEIN 2"/>
    <property type="match status" value="1"/>
</dbReference>
<dbReference type="InterPro" id="IPR011993">
    <property type="entry name" value="PH-like_dom_sf"/>
</dbReference>
<evidence type="ECO:0000256" key="3">
    <source>
        <dbReference type="ARBA" id="ARBA00022692"/>
    </source>
</evidence>
<dbReference type="Gene3D" id="2.30.29.30">
    <property type="entry name" value="Pleckstrin-homology domain (PH domain)/Phosphotyrosine-binding domain (PTB)"/>
    <property type="match status" value="1"/>
</dbReference>
<feature type="domain" description="SMP-LTD" evidence="12">
    <location>
        <begin position="202"/>
        <end position="387"/>
    </location>
</feature>
<dbReference type="Proteomes" id="UP000252139">
    <property type="component" value="Unassembled WGS sequence"/>
</dbReference>
<keyword evidence="14" id="KW-1185">Reference proteome</keyword>
<evidence type="ECO:0000256" key="2">
    <source>
        <dbReference type="ARBA" id="ARBA00022448"/>
    </source>
</evidence>
<dbReference type="EMBL" id="PJQL01000037">
    <property type="protein sequence ID" value="RCI00844.1"/>
    <property type="molecule type" value="Genomic_DNA"/>
</dbReference>
<feature type="compositionally biased region" description="Basic and acidic residues" evidence="9">
    <location>
        <begin position="478"/>
        <end position="487"/>
    </location>
</feature>
<feature type="compositionally biased region" description="Polar residues" evidence="9">
    <location>
        <begin position="488"/>
        <end position="498"/>
    </location>
</feature>
<evidence type="ECO:0000256" key="6">
    <source>
        <dbReference type="ARBA" id="ARBA00023055"/>
    </source>
</evidence>
<evidence type="ECO:0000259" key="12">
    <source>
        <dbReference type="PROSITE" id="PS51847"/>
    </source>
</evidence>
<dbReference type="GO" id="GO:1990456">
    <property type="term" value="P:mitochondrion-endoplasmic reticulum membrane tethering"/>
    <property type="evidence" value="ECO:0007669"/>
    <property type="project" value="TreeGrafter"/>
</dbReference>
<comment type="caution">
    <text evidence="13">The sequence shown here is derived from an EMBL/GenBank/DDBJ whole genome shotgun (WGS) entry which is preliminary data.</text>
</comment>
<keyword evidence="7" id="KW-0446">Lipid-binding</keyword>